<dbReference type="GeneID" id="63800487"/>
<accession>A0A1Y1W6X5</accession>
<dbReference type="AlphaFoldDB" id="A0A1Y1W6X5"/>
<dbReference type="Pfam" id="PF24808">
    <property type="entry name" value="DUF7707"/>
    <property type="match status" value="1"/>
</dbReference>
<feature type="compositionally biased region" description="Basic and acidic residues" evidence="1">
    <location>
        <begin position="165"/>
        <end position="175"/>
    </location>
</feature>
<protein>
    <recommendedName>
        <fullName evidence="3">DUF7707 domain-containing protein</fullName>
    </recommendedName>
</protein>
<reference evidence="4 5" key="1">
    <citation type="submission" date="2016-07" db="EMBL/GenBank/DDBJ databases">
        <title>Pervasive Adenine N6-methylation of Active Genes in Fungi.</title>
        <authorList>
            <consortium name="DOE Joint Genome Institute"/>
            <person name="Mondo S.J."/>
            <person name="Dannebaum R.O."/>
            <person name="Kuo R.C."/>
            <person name="Labutti K."/>
            <person name="Haridas S."/>
            <person name="Kuo A."/>
            <person name="Salamov A."/>
            <person name="Ahrendt S.R."/>
            <person name="Lipzen A."/>
            <person name="Sullivan W."/>
            <person name="Andreopoulos W.B."/>
            <person name="Clum A."/>
            <person name="Lindquist E."/>
            <person name="Daum C."/>
            <person name="Ramamoorthy G.K."/>
            <person name="Gryganskyi A."/>
            <person name="Culley D."/>
            <person name="Magnuson J.K."/>
            <person name="James T.Y."/>
            <person name="O'Malley M.A."/>
            <person name="Stajich J.E."/>
            <person name="Spatafora J.W."/>
            <person name="Visel A."/>
            <person name="Grigoriev I.V."/>
        </authorList>
    </citation>
    <scope>NUCLEOTIDE SEQUENCE [LARGE SCALE GENOMIC DNA]</scope>
    <source>
        <strain evidence="4 5">ATCC 12442</strain>
    </source>
</reference>
<keyword evidence="5" id="KW-1185">Reference proteome</keyword>
<feature type="region of interest" description="Disordered" evidence="1">
    <location>
        <begin position="139"/>
        <end position="193"/>
    </location>
</feature>
<proteinExistence type="predicted"/>
<dbReference type="InterPro" id="IPR056124">
    <property type="entry name" value="DUF7707"/>
</dbReference>
<comment type="caution">
    <text evidence="4">The sequence shown here is derived from an EMBL/GenBank/DDBJ whole genome shotgun (WGS) entry which is preliminary data.</text>
</comment>
<evidence type="ECO:0000313" key="5">
    <source>
        <dbReference type="Proteomes" id="UP000193922"/>
    </source>
</evidence>
<evidence type="ECO:0000313" key="4">
    <source>
        <dbReference type="EMBL" id="ORX69293.1"/>
    </source>
</evidence>
<name>A0A1Y1W6X5_9FUNG</name>
<gene>
    <name evidence="4" type="ORF">DL89DRAFT_174326</name>
</gene>
<dbReference type="RefSeq" id="XP_040743025.1">
    <property type="nucleotide sequence ID" value="XM_040883839.1"/>
</dbReference>
<feature type="chain" id="PRO_5012666074" description="DUF7707 domain-containing protein" evidence="2">
    <location>
        <begin position="19"/>
        <end position="215"/>
    </location>
</feature>
<keyword evidence="2" id="KW-0732">Signal</keyword>
<dbReference type="Proteomes" id="UP000193922">
    <property type="component" value="Unassembled WGS sequence"/>
</dbReference>
<evidence type="ECO:0000256" key="2">
    <source>
        <dbReference type="SAM" id="SignalP"/>
    </source>
</evidence>
<organism evidence="4 5">
    <name type="scientific">Linderina pennispora</name>
    <dbReference type="NCBI Taxonomy" id="61395"/>
    <lineage>
        <taxon>Eukaryota</taxon>
        <taxon>Fungi</taxon>
        <taxon>Fungi incertae sedis</taxon>
        <taxon>Zoopagomycota</taxon>
        <taxon>Kickxellomycotina</taxon>
        <taxon>Kickxellomycetes</taxon>
        <taxon>Kickxellales</taxon>
        <taxon>Kickxellaceae</taxon>
        <taxon>Linderina</taxon>
    </lineage>
</organism>
<feature type="domain" description="DUF7707" evidence="3">
    <location>
        <begin position="20"/>
        <end position="101"/>
    </location>
</feature>
<dbReference type="OrthoDB" id="1708823at2759"/>
<dbReference type="EMBL" id="MCFD01000008">
    <property type="protein sequence ID" value="ORX69293.1"/>
    <property type="molecule type" value="Genomic_DNA"/>
</dbReference>
<evidence type="ECO:0000259" key="3">
    <source>
        <dbReference type="Pfam" id="PF24808"/>
    </source>
</evidence>
<feature type="signal peptide" evidence="2">
    <location>
        <begin position="1"/>
        <end position="18"/>
    </location>
</feature>
<evidence type="ECO:0000256" key="1">
    <source>
        <dbReference type="SAM" id="MobiDB-lite"/>
    </source>
</evidence>
<sequence>MHISAQYAVLLLATSAAAWDASQLSEKLRKELCSEQVLYCTNVCGGEGYTREAFCNPATLGSKCQCSNGAEASVRRYQWPAFQRVCEAQRNECRTACDKSKIPAHEKSYCFSMCDYRMACSSDDAPDLKIMVDKFDDNTGFGKPKPKVDPKSPVVMDMSDDADELGQKKDKKKGDGLSSKKRASPVPVGKDSGATSLAGAVAALGMAALMAGSLF</sequence>